<feature type="compositionally biased region" description="Polar residues" evidence="1">
    <location>
        <begin position="1"/>
        <end position="11"/>
    </location>
</feature>
<dbReference type="AlphaFoldDB" id="A0A1V8SGP9"/>
<gene>
    <name evidence="2" type="ORF">B0A48_15585</name>
</gene>
<keyword evidence="3" id="KW-1185">Reference proteome</keyword>
<proteinExistence type="predicted"/>
<reference evidence="3" key="1">
    <citation type="submission" date="2017-03" db="EMBL/GenBank/DDBJ databases">
        <title>Genomes of endolithic fungi from Antarctica.</title>
        <authorList>
            <person name="Coleine C."/>
            <person name="Masonjones S."/>
            <person name="Stajich J.E."/>
        </authorList>
    </citation>
    <scope>NUCLEOTIDE SEQUENCE [LARGE SCALE GENOMIC DNA]</scope>
    <source>
        <strain evidence="3">CCFEE 5527</strain>
    </source>
</reference>
<protein>
    <submittedName>
        <fullName evidence="2">Uncharacterized protein</fullName>
    </submittedName>
</protein>
<organism evidence="2 3">
    <name type="scientific">Cryoendolithus antarcticus</name>
    <dbReference type="NCBI Taxonomy" id="1507870"/>
    <lineage>
        <taxon>Eukaryota</taxon>
        <taxon>Fungi</taxon>
        <taxon>Dikarya</taxon>
        <taxon>Ascomycota</taxon>
        <taxon>Pezizomycotina</taxon>
        <taxon>Dothideomycetes</taxon>
        <taxon>Dothideomycetidae</taxon>
        <taxon>Cladosporiales</taxon>
        <taxon>Cladosporiaceae</taxon>
        <taxon>Cryoendolithus</taxon>
    </lineage>
</organism>
<evidence type="ECO:0000313" key="2">
    <source>
        <dbReference type="EMBL" id="OQN98306.1"/>
    </source>
</evidence>
<dbReference type="InParanoid" id="A0A1V8SGP9"/>
<feature type="region of interest" description="Disordered" evidence="1">
    <location>
        <begin position="1"/>
        <end position="60"/>
    </location>
</feature>
<dbReference type="EMBL" id="NAJO01000047">
    <property type="protein sequence ID" value="OQN98306.1"/>
    <property type="molecule type" value="Genomic_DNA"/>
</dbReference>
<evidence type="ECO:0000313" key="3">
    <source>
        <dbReference type="Proteomes" id="UP000192596"/>
    </source>
</evidence>
<comment type="caution">
    <text evidence="2">The sequence shown here is derived from an EMBL/GenBank/DDBJ whole genome shotgun (WGS) entry which is preliminary data.</text>
</comment>
<name>A0A1V8SGP9_9PEZI</name>
<evidence type="ECO:0000256" key="1">
    <source>
        <dbReference type="SAM" id="MobiDB-lite"/>
    </source>
</evidence>
<dbReference type="Proteomes" id="UP000192596">
    <property type="component" value="Unassembled WGS sequence"/>
</dbReference>
<accession>A0A1V8SGP9</accession>
<sequence>MTAYDTATQALGITPSRSDRGYSGGISGRHSAQLTAVDSAASADSTGEVMQTTSAPAPEHNLDEHHAELDAILSEMAIEQLSMSWLELAQQLRFDLTRQFSRGVDSGAVLHPKASQYLEILERLIKLLDTYMVDCVANIVAARRYIPHSALASRYEEFVEPC</sequence>